<dbReference type="Proteomes" id="UP000523079">
    <property type="component" value="Unassembled WGS sequence"/>
</dbReference>
<protein>
    <recommendedName>
        <fullName evidence="4">MT0933-like antitoxin protein</fullName>
    </recommendedName>
</protein>
<dbReference type="InterPro" id="IPR028037">
    <property type="entry name" value="Antitoxin_Rv0909/MT0933"/>
</dbReference>
<organism evidence="2 3">
    <name type="scientific">Microlunatus kandeliicorticis</name>
    <dbReference type="NCBI Taxonomy" id="1759536"/>
    <lineage>
        <taxon>Bacteria</taxon>
        <taxon>Bacillati</taxon>
        <taxon>Actinomycetota</taxon>
        <taxon>Actinomycetes</taxon>
        <taxon>Propionibacteriales</taxon>
        <taxon>Propionibacteriaceae</taxon>
        <taxon>Microlunatus</taxon>
    </lineage>
</organism>
<comment type="caution">
    <text evidence="2">The sequence shown here is derived from an EMBL/GenBank/DDBJ whole genome shotgun (WGS) entry which is preliminary data.</text>
</comment>
<evidence type="ECO:0000313" key="2">
    <source>
        <dbReference type="EMBL" id="MBA8795418.1"/>
    </source>
</evidence>
<accession>A0A7W3P6X1</accession>
<feature type="compositionally biased region" description="Basic and acidic residues" evidence="1">
    <location>
        <begin position="1"/>
        <end position="17"/>
    </location>
</feature>
<name>A0A7W3P6X1_9ACTN</name>
<proteinExistence type="predicted"/>
<reference evidence="2 3" key="1">
    <citation type="submission" date="2020-07" db="EMBL/GenBank/DDBJ databases">
        <title>Sequencing the genomes of 1000 actinobacteria strains.</title>
        <authorList>
            <person name="Klenk H.-P."/>
        </authorList>
    </citation>
    <scope>NUCLEOTIDE SEQUENCE [LARGE SCALE GENOMIC DNA]</scope>
    <source>
        <strain evidence="2 3">DSM 100723</strain>
    </source>
</reference>
<sequence>MGLFDKAKDLAAQHSDKISQGIEKAGDLIDQKTGGKYADQVDRAQDFARDRVDDLGGRDGADPAGTHPTEPHPPAAPDGPPPTS</sequence>
<evidence type="ECO:0000256" key="1">
    <source>
        <dbReference type="SAM" id="MobiDB-lite"/>
    </source>
</evidence>
<keyword evidence="3" id="KW-1185">Reference proteome</keyword>
<dbReference type="AlphaFoldDB" id="A0A7W3P6X1"/>
<feature type="compositionally biased region" description="Pro residues" evidence="1">
    <location>
        <begin position="71"/>
        <end position="84"/>
    </location>
</feature>
<feature type="compositionally biased region" description="Basic and acidic residues" evidence="1">
    <location>
        <begin position="39"/>
        <end position="61"/>
    </location>
</feature>
<evidence type="ECO:0008006" key="4">
    <source>
        <dbReference type="Google" id="ProtNLM"/>
    </source>
</evidence>
<evidence type="ECO:0000313" key="3">
    <source>
        <dbReference type="Proteomes" id="UP000523079"/>
    </source>
</evidence>
<feature type="region of interest" description="Disordered" evidence="1">
    <location>
        <begin position="1"/>
        <end position="84"/>
    </location>
</feature>
<dbReference type="EMBL" id="JACGWT010000005">
    <property type="protein sequence ID" value="MBA8795418.1"/>
    <property type="molecule type" value="Genomic_DNA"/>
</dbReference>
<dbReference type="Pfam" id="PF14013">
    <property type="entry name" value="MT0933_antitox"/>
    <property type="match status" value="1"/>
</dbReference>
<gene>
    <name evidence="2" type="ORF">FHX74_003054</name>
</gene>